<dbReference type="Proteomes" id="UP000438429">
    <property type="component" value="Unassembled WGS sequence"/>
</dbReference>
<evidence type="ECO:0000313" key="2">
    <source>
        <dbReference type="Proteomes" id="UP000438429"/>
    </source>
</evidence>
<gene>
    <name evidence="1" type="ORF">F2P81_005461</name>
</gene>
<evidence type="ECO:0000313" key="1">
    <source>
        <dbReference type="EMBL" id="KAF0041929.1"/>
    </source>
</evidence>
<organism evidence="1 2">
    <name type="scientific">Scophthalmus maximus</name>
    <name type="common">Turbot</name>
    <name type="synonym">Psetta maxima</name>
    <dbReference type="NCBI Taxonomy" id="52904"/>
    <lineage>
        <taxon>Eukaryota</taxon>
        <taxon>Metazoa</taxon>
        <taxon>Chordata</taxon>
        <taxon>Craniata</taxon>
        <taxon>Vertebrata</taxon>
        <taxon>Euteleostomi</taxon>
        <taxon>Actinopterygii</taxon>
        <taxon>Neopterygii</taxon>
        <taxon>Teleostei</taxon>
        <taxon>Neoteleostei</taxon>
        <taxon>Acanthomorphata</taxon>
        <taxon>Carangaria</taxon>
        <taxon>Pleuronectiformes</taxon>
        <taxon>Pleuronectoidei</taxon>
        <taxon>Scophthalmidae</taxon>
        <taxon>Scophthalmus</taxon>
    </lineage>
</organism>
<sequence>MRCRPDLFPKFSEREANVGKFKIDQNLWAKTVVPRFVTNYDRKSFLNPPAALTRTSIWLLLHGKRQLRLMGPLCQKHYDIFRKSLRNLKTAVPT</sequence>
<comment type="caution">
    <text evidence="1">The sequence shown here is derived from an EMBL/GenBank/DDBJ whole genome shotgun (WGS) entry which is preliminary data.</text>
</comment>
<name>A0A6A4TAM0_SCOMX</name>
<reference evidence="1 2" key="1">
    <citation type="submission" date="2019-06" db="EMBL/GenBank/DDBJ databases">
        <title>Draft genomes of female and male turbot (Scophthalmus maximus).</title>
        <authorList>
            <person name="Xu H."/>
            <person name="Xu X.-W."/>
            <person name="Shao C."/>
            <person name="Chen S."/>
        </authorList>
    </citation>
    <scope>NUCLEOTIDE SEQUENCE [LARGE SCALE GENOMIC DNA]</scope>
    <source>
        <strain evidence="1">Ysfricsl-2016a</strain>
        <tissue evidence="1">Blood</tissue>
    </source>
</reference>
<proteinExistence type="predicted"/>
<protein>
    <submittedName>
        <fullName evidence="1">Uncharacterized protein</fullName>
    </submittedName>
</protein>
<accession>A0A6A4TAM0</accession>
<dbReference type="AlphaFoldDB" id="A0A6A4TAM0"/>
<dbReference type="EMBL" id="VEVO01000005">
    <property type="protein sequence ID" value="KAF0041929.1"/>
    <property type="molecule type" value="Genomic_DNA"/>
</dbReference>